<sequence length="260" mass="30222">MIMQLISDISGLKKTDCWEEDALRAFQAKLGNKKDRFPCIPATQGHALQQLRYGFAGDPRNISSAGELAEMMREFTVLSRSFGSYTSLIVFFETNEQLAEQGTVEEFETLFWQQMNLLAERDRKKWPDHIPEDPHDPLWEFCSHGEQYFMYCATPAHVKRQSRYFPYFMLAITPRWVLDEFNSAPERASKVKSKIRDRLAAYDSIGAHPHLNSYGSDNNYEWQQYFLRDDDSALSKCPFHRMLAGDKSNDFSITEKGRDN</sequence>
<comment type="caution">
    <text evidence="1">The sequence shown here is derived from an EMBL/GenBank/DDBJ whole genome shotgun (WGS) entry which is preliminary data.</text>
</comment>
<organism evidence="1 2">
    <name type="scientific">Bacillus infantis</name>
    <dbReference type="NCBI Taxonomy" id="324767"/>
    <lineage>
        <taxon>Bacteria</taxon>
        <taxon>Bacillati</taxon>
        <taxon>Bacillota</taxon>
        <taxon>Bacilli</taxon>
        <taxon>Bacillales</taxon>
        <taxon>Bacillaceae</taxon>
        <taxon>Bacillus</taxon>
    </lineage>
</organism>
<protein>
    <submittedName>
        <fullName evidence="1">YqcI/YcgG family protein</fullName>
    </submittedName>
</protein>
<dbReference type="Pfam" id="PF08892">
    <property type="entry name" value="YqcI_YcgG"/>
    <property type="match status" value="1"/>
</dbReference>
<dbReference type="AlphaFoldDB" id="A0A5D4STE0"/>
<dbReference type="PANTHER" id="PTHR40045">
    <property type="entry name" value="YCGG FAMILY PROTEIN"/>
    <property type="match status" value="1"/>
</dbReference>
<gene>
    <name evidence="1" type="ORF">FZD47_07050</name>
</gene>
<accession>A0A5D4STE0</accession>
<evidence type="ECO:0000313" key="2">
    <source>
        <dbReference type="Proteomes" id="UP000323732"/>
    </source>
</evidence>
<evidence type="ECO:0000313" key="1">
    <source>
        <dbReference type="EMBL" id="TYS65096.1"/>
    </source>
</evidence>
<proteinExistence type="predicted"/>
<dbReference type="Proteomes" id="UP000323732">
    <property type="component" value="Unassembled WGS sequence"/>
</dbReference>
<dbReference type="PANTHER" id="PTHR40045:SF1">
    <property type="entry name" value="YQCI_YCGG FAMILY PROTEIN"/>
    <property type="match status" value="1"/>
</dbReference>
<reference evidence="1 2" key="1">
    <citation type="submission" date="2019-08" db="EMBL/GenBank/DDBJ databases">
        <title>Bacillus genomes from the desert of Cuatro Cienegas, Coahuila.</title>
        <authorList>
            <person name="Olmedo-Alvarez G."/>
        </authorList>
    </citation>
    <scope>NUCLEOTIDE SEQUENCE [LARGE SCALE GENOMIC DNA]</scope>
    <source>
        <strain evidence="1 2">CH37_1T</strain>
    </source>
</reference>
<dbReference type="RefSeq" id="WP_148949407.1">
    <property type="nucleotide sequence ID" value="NZ_VTES01000002.1"/>
</dbReference>
<dbReference type="EMBL" id="VTES01000002">
    <property type="protein sequence ID" value="TYS65096.1"/>
    <property type="molecule type" value="Genomic_DNA"/>
</dbReference>
<dbReference type="InterPro" id="IPR014988">
    <property type="entry name" value="Uncharacterised_YqcI/YcgG"/>
</dbReference>
<name>A0A5D4STE0_9BACI</name>